<comment type="subcellular location">
    <subcellularLocation>
        <location evidence="1">Virion</location>
    </subcellularLocation>
</comment>
<dbReference type="RefSeq" id="WP_013260072.1">
    <property type="nucleotide sequence ID" value="NC_014365.1"/>
</dbReference>
<sequence length="403" mass="42428">MTDKEIIAGFERATGLELDEHKLASMVDRRVQKALAAVEAKSVNFGAAGGKAKVGLSNFLGDVRRLGMGKAPRSLSAAELVRAVAPASLAKDLREGATSAGGYLAPAEQGGEVLNLVNNFSAIKGLCREVPMRSHQITFPTVSGGLQAYWVPEATATEDLLPDGDNQASGEIVRSAPVFGQLAITSHVLAVKVVVSNQLLDDADPAVDQILAGLFAETIGNAFDVACLRGAGSASDPISGLASLISTNALSVAGSLDFDDVAALIFSVYENAPHAAQVPVVGHAKAEKALMKLKDTTGDYIYRQPGQPRAEGEARPLIWGEPFVRDANVLTNLGDSHDQTRLFAGDFAGSAFVGVRQGLVIKTNPWAEPYFSFNQTCFLAEVRMGFAVSDEKRFAMLSAVPTA</sequence>
<dbReference type="InterPro" id="IPR054612">
    <property type="entry name" value="Phage_capsid-like_C"/>
</dbReference>
<evidence type="ECO:0000313" key="3">
    <source>
        <dbReference type="EMBL" id="ADK86636.1"/>
    </source>
</evidence>
<gene>
    <name evidence="3" type="ordered locus">Deba_3283</name>
</gene>
<protein>
    <submittedName>
        <fullName evidence="3">Major capsid protein HK97</fullName>
    </submittedName>
</protein>
<dbReference type="STRING" id="644282.Deba_3283"/>
<dbReference type="Proteomes" id="UP000009047">
    <property type="component" value="Chromosome"/>
</dbReference>
<dbReference type="eggNOG" id="COG4653">
    <property type="taxonomic scope" value="Bacteria"/>
</dbReference>
<dbReference type="InterPro" id="IPR024455">
    <property type="entry name" value="Phage_capsid"/>
</dbReference>
<evidence type="ECO:0000256" key="1">
    <source>
        <dbReference type="ARBA" id="ARBA00004328"/>
    </source>
</evidence>
<evidence type="ECO:0000259" key="2">
    <source>
        <dbReference type="Pfam" id="PF05065"/>
    </source>
</evidence>
<accession>E1QM51</accession>
<dbReference type="NCBIfam" id="TIGR01554">
    <property type="entry name" value="major_cap_HK97"/>
    <property type="match status" value="1"/>
</dbReference>
<name>E1QM51_DESB2</name>
<dbReference type="AlphaFoldDB" id="E1QM51"/>
<dbReference type="Gene3D" id="3.30.2320.10">
    <property type="entry name" value="hypothetical protein PF0899 domain"/>
    <property type="match status" value="1"/>
</dbReference>
<dbReference type="Gene3D" id="3.30.2400.10">
    <property type="entry name" value="Major capsid protein gp5"/>
    <property type="match status" value="1"/>
</dbReference>
<evidence type="ECO:0000313" key="4">
    <source>
        <dbReference type="Proteomes" id="UP000009047"/>
    </source>
</evidence>
<proteinExistence type="predicted"/>
<dbReference type="EMBL" id="CP002085">
    <property type="protein sequence ID" value="ADK86636.1"/>
    <property type="molecule type" value="Genomic_DNA"/>
</dbReference>
<organism evidence="3 4">
    <name type="scientific">Desulfarculus baarsii (strain ATCC 33931 / DSM 2075 / LMG 7858 / VKM B-1802 / 2st14)</name>
    <dbReference type="NCBI Taxonomy" id="644282"/>
    <lineage>
        <taxon>Bacteria</taxon>
        <taxon>Pseudomonadati</taxon>
        <taxon>Thermodesulfobacteriota</taxon>
        <taxon>Desulfarculia</taxon>
        <taxon>Desulfarculales</taxon>
        <taxon>Desulfarculaceae</taxon>
        <taxon>Desulfarculus</taxon>
    </lineage>
</organism>
<dbReference type="SUPFAM" id="SSF56563">
    <property type="entry name" value="Major capsid protein gp5"/>
    <property type="match status" value="1"/>
</dbReference>
<feature type="domain" description="Phage capsid-like C-terminal" evidence="2">
    <location>
        <begin position="101"/>
        <end position="397"/>
    </location>
</feature>
<reference evidence="3 4" key="1">
    <citation type="journal article" date="2010" name="Stand. Genomic Sci.">
        <title>Complete genome sequence of Desulfarculus baarsii type strain (2st14).</title>
        <authorList>
            <person name="Sun H."/>
            <person name="Spring S."/>
            <person name="Lapidus A."/>
            <person name="Davenport K."/>
            <person name="Del Rio T.G."/>
            <person name="Tice H."/>
            <person name="Nolan M."/>
            <person name="Copeland A."/>
            <person name="Cheng J.F."/>
            <person name="Lucas S."/>
            <person name="Tapia R."/>
            <person name="Goodwin L."/>
            <person name="Pitluck S."/>
            <person name="Ivanova N."/>
            <person name="Pagani I."/>
            <person name="Mavromatis K."/>
            <person name="Ovchinnikova G."/>
            <person name="Pati A."/>
            <person name="Chen A."/>
            <person name="Palaniappan K."/>
            <person name="Hauser L."/>
            <person name="Chang Y.J."/>
            <person name="Jeffries C.D."/>
            <person name="Detter J.C."/>
            <person name="Han C."/>
            <person name="Rohde M."/>
            <person name="Brambilla E."/>
            <person name="Goker M."/>
            <person name="Woyke T."/>
            <person name="Bristow J."/>
            <person name="Eisen J.A."/>
            <person name="Markowitz V."/>
            <person name="Hugenholtz P."/>
            <person name="Kyrpides N.C."/>
            <person name="Klenk H.P."/>
            <person name="Land M."/>
        </authorList>
    </citation>
    <scope>NUCLEOTIDE SEQUENCE [LARGE SCALE GENOMIC DNA]</scope>
    <source>
        <strain evidence="4">ATCC 33931 / DSM 2075 / LMG 7858 / VKM B-1802 / 2st14</strain>
    </source>
</reference>
<dbReference type="KEGG" id="dbr:Deba_3283"/>
<dbReference type="HOGENOM" id="CLU_682809_0_0_7"/>
<dbReference type="OrthoDB" id="9786516at2"/>
<dbReference type="Pfam" id="PF05065">
    <property type="entry name" value="Phage_capsid"/>
    <property type="match status" value="1"/>
</dbReference>
<keyword evidence="4" id="KW-1185">Reference proteome</keyword>